<keyword evidence="2" id="KW-1185">Reference proteome</keyword>
<evidence type="ECO:0000313" key="1">
    <source>
        <dbReference type="EMBL" id="KAH7995681.1"/>
    </source>
</evidence>
<evidence type="ECO:0000313" key="2">
    <source>
        <dbReference type="Proteomes" id="UP000827872"/>
    </source>
</evidence>
<name>A0ACB8ET79_9SAUR</name>
<dbReference type="Proteomes" id="UP000827872">
    <property type="component" value="Linkage Group LG07"/>
</dbReference>
<gene>
    <name evidence="1" type="ORF">K3G42_027614</name>
</gene>
<organism evidence="1 2">
    <name type="scientific">Sphaerodactylus townsendi</name>
    <dbReference type="NCBI Taxonomy" id="933632"/>
    <lineage>
        <taxon>Eukaryota</taxon>
        <taxon>Metazoa</taxon>
        <taxon>Chordata</taxon>
        <taxon>Craniata</taxon>
        <taxon>Vertebrata</taxon>
        <taxon>Euteleostomi</taxon>
        <taxon>Lepidosauria</taxon>
        <taxon>Squamata</taxon>
        <taxon>Bifurcata</taxon>
        <taxon>Gekkota</taxon>
        <taxon>Sphaerodactylidae</taxon>
        <taxon>Sphaerodactylus</taxon>
    </lineage>
</organism>
<protein>
    <submittedName>
        <fullName evidence="1">Uncharacterized protein</fullName>
    </submittedName>
</protein>
<accession>A0ACB8ET79</accession>
<dbReference type="EMBL" id="CM037620">
    <property type="protein sequence ID" value="KAH7995681.1"/>
    <property type="molecule type" value="Genomic_DNA"/>
</dbReference>
<reference evidence="1" key="1">
    <citation type="submission" date="2021-08" db="EMBL/GenBank/DDBJ databases">
        <title>The first chromosome-level gecko genome reveals the dynamic sex chromosomes of Neotropical dwarf geckos (Sphaerodactylidae: Sphaerodactylus).</title>
        <authorList>
            <person name="Pinto B.J."/>
            <person name="Keating S.E."/>
            <person name="Gamble T."/>
        </authorList>
    </citation>
    <scope>NUCLEOTIDE SEQUENCE</scope>
    <source>
        <strain evidence="1">TG3544</strain>
    </source>
</reference>
<sequence length="349" mass="39185">MVPSETLQYVGIVQLLLHFSWKWVGLIAMDNQAGEHFLRTMEQMLSENGICSAFTKRAPVKNQANTVAELIPTFYSNSSFLLDTQVKVIVVYGETSTIVWVATGIWLTSLSGGSEYLEQSSSWKVWIITAQIDFSLIDFQKSWNMGIFHGALSFTLHTDKVPGFQTFANIRKPSWAKEDGFIKYFWESVFDCVFLSADMQTETGKICTGEETLESVPATVFELRMTGHSYSVYNAVHALARALQNMHSSTPSKKVMANEDGLASLQVKPWQLHSFLQRIAFNNSAGDEISLNDHGELAGGFDITNVVTFPNNSYVRIKIGMLDPHSPPGKELTIHEDTIEWHKNLTQVR</sequence>
<proteinExistence type="predicted"/>
<comment type="caution">
    <text evidence="1">The sequence shown here is derived from an EMBL/GenBank/DDBJ whole genome shotgun (WGS) entry which is preliminary data.</text>
</comment>